<dbReference type="EMBL" id="QCYY01000969">
    <property type="protein sequence ID" value="ROT81460.1"/>
    <property type="molecule type" value="Genomic_DNA"/>
</dbReference>
<reference evidence="2 3" key="2">
    <citation type="submission" date="2019-01" db="EMBL/GenBank/DDBJ databases">
        <title>The decoding of complex shrimp genome reveals the adaptation for benthos swimmer, frequently molting mechanism and breeding impact on genome.</title>
        <authorList>
            <person name="Sun Y."/>
            <person name="Gao Y."/>
            <person name="Yu Y."/>
        </authorList>
    </citation>
    <scope>NUCLEOTIDE SEQUENCE [LARGE SCALE GENOMIC DNA]</scope>
    <source>
        <tissue evidence="2">Muscle</tissue>
    </source>
</reference>
<comment type="caution">
    <text evidence="2">The sequence shown here is derived from an EMBL/GenBank/DDBJ whole genome shotgun (WGS) entry which is preliminary data.</text>
</comment>
<name>A0A3R7MGY3_PENVA</name>
<evidence type="ECO:0000256" key="1">
    <source>
        <dbReference type="SAM" id="SignalP"/>
    </source>
</evidence>
<proteinExistence type="predicted"/>
<reference evidence="2 3" key="1">
    <citation type="submission" date="2018-04" db="EMBL/GenBank/DDBJ databases">
        <authorList>
            <person name="Zhang X."/>
            <person name="Yuan J."/>
            <person name="Li F."/>
            <person name="Xiang J."/>
        </authorList>
    </citation>
    <scope>NUCLEOTIDE SEQUENCE [LARGE SCALE GENOMIC DNA]</scope>
    <source>
        <tissue evidence="2">Muscle</tissue>
    </source>
</reference>
<dbReference type="Proteomes" id="UP000283509">
    <property type="component" value="Unassembled WGS sequence"/>
</dbReference>
<dbReference type="OrthoDB" id="120976at2759"/>
<keyword evidence="1" id="KW-0732">Signal</keyword>
<sequence length="191" mass="21821">MFQRSRVTGFCGILSHAAAVLLPSHLQYLSLTVLDDNHYEFLVLVLNLIPDRQPRLTHLWLHVKRRVALTMMRPLPAVQNLNLTLNCTNETEVDWACEAVQSLQPVDNHKGYSFLKFPGATENIAVCRQLLNGLANRGIKVREGLEFTPPVSTVEKQSLKDLCKTQLGWQLDVMEEEDIWTIWWSRKLGST</sequence>
<feature type="signal peptide" evidence="1">
    <location>
        <begin position="1"/>
        <end position="19"/>
    </location>
</feature>
<organism evidence="2 3">
    <name type="scientific">Penaeus vannamei</name>
    <name type="common">Whiteleg shrimp</name>
    <name type="synonym">Litopenaeus vannamei</name>
    <dbReference type="NCBI Taxonomy" id="6689"/>
    <lineage>
        <taxon>Eukaryota</taxon>
        <taxon>Metazoa</taxon>
        <taxon>Ecdysozoa</taxon>
        <taxon>Arthropoda</taxon>
        <taxon>Crustacea</taxon>
        <taxon>Multicrustacea</taxon>
        <taxon>Malacostraca</taxon>
        <taxon>Eumalacostraca</taxon>
        <taxon>Eucarida</taxon>
        <taxon>Decapoda</taxon>
        <taxon>Dendrobranchiata</taxon>
        <taxon>Penaeoidea</taxon>
        <taxon>Penaeidae</taxon>
        <taxon>Penaeus</taxon>
    </lineage>
</organism>
<accession>A0A3R7MGY3</accession>
<keyword evidence="3" id="KW-1185">Reference proteome</keyword>
<gene>
    <name evidence="2" type="ORF">C7M84_025382</name>
</gene>
<dbReference type="AlphaFoldDB" id="A0A3R7MGY3"/>
<protein>
    <submittedName>
        <fullName evidence="2">Uncharacterized protein</fullName>
    </submittedName>
</protein>
<evidence type="ECO:0000313" key="2">
    <source>
        <dbReference type="EMBL" id="ROT81460.1"/>
    </source>
</evidence>
<evidence type="ECO:0000313" key="3">
    <source>
        <dbReference type="Proteomes" id="UP000283509"/>
    </source>
</evidence>
<feature type="chain" id="PRO_5018524348" evidence="1">
    <location>
        <begin position="20"/>
        <end position="191"/>
    </location>
</feature>